<reference evidence="2 3" key="1">
    <citation type="submission" date="2017-04" db="EMBL/GenBank/DDBJ databases">
        <authorList>
            <person name="Afonso C.L."/>
            <person name="Miller P.J."/>
            <person name="Scott M.A."/>
            <person name="Spackman E."/>
            <person name="Goraichik I."/>
            <person name="Dimitrov K.M."/>
            <person name="Suarez D.L."/>
            <person name="Swayne D.E."/>
        </authorList>
    </citation>
    <scope>NUCLEOTIDE SEQUENCE [LARGE SCALE GENOMIC DNA]</scope>
    <source>
        <strain evidence="2 3">DSM 11622</strain>
    </source>
</reference>
<dbReference type="CDD" id="cd07344">
    <property type="entry name" value="M48_yhfN_like"/>
    <property type="match status" value="1"/>
</dbReference>
<sequence>MLEGLACKSARLEEEPHLVEYVVVHELIHLLERKHNERFRALLDQFMPNWRVYREELNGGELAAYESFDLG</sequence>
<dbReference type="STRING" id="645990.SAMN00120144_3877"/>
<proteinExistence type="predicted"/>
<dbReference type="EMBL" id="FWWW01000019">
    <property type="protein sequence ID" value="SMB80011.1"/>
    <property type="molecule type" value="Genomic_DNA"/>
</dbReference>
<evidence type="ECO:0000313" key="2">
    <source>
        <dbReference type="EMBL" id="SMB80011.1"/>
    </source>
</evidence>
<dbReference type="AlphaFoldDB" id="A0A1W1UGS1"/>
<name>A0A1W1UGS1_9BACT</name>
<gene>
    <name evidence="2" type="ORF">SAMN00120144_3877</name>
</gene>
<evidence type="ECO:0000259" key="1">
    <source>
        <dbReference type="Pfam" id="PF01863"/>
    </source>
</evidence>
<dbReference type="RefSeq" id="WP_262490567.1">
    <property type="nucleotide sequence ID" value="NZ_FWWW01000019.1"/>
</dbReference>
<dbReference type="Gene3D" id="3.30.2010.10">
    <property type="entry name" value="Metalloproteases ('zincins'), catalytic domain"/>
    <property type="match status" value="1"/>
</dbReference>
<dbReference type="Proteomes" id="UP000192266">
    <property type="component" value="Unassembled WGS sequence"/>
</dbReference>
<dbReference type="InterPro" id="IPR053136">
    <property type="entry name" value="UTP_pyrophosphatase-like"/>
</dbReference>
<accession>A0A1W1UGS1</accession>
<dbReference type="InterPro" id="IPR002725">
    <property type="entry name" value="YgjP-like_metallopeptidase"/>
</dbReference>
<dbReference type="PANTHER" id="PTHR30399">
    <property type="entry name" value="UNCHARACTERIZED PROTEIN YGJP"/>
    <property type="match status" value="1"/>
</dbReference>
<protein>
    <recommendedName>
        <fullName evidence="1">YgjP-like metallopeptidase domain-containing protein</fullName>
    </recommendedName>
</protein>
<keyword evidence="3" id="KW-1185">Reference proteome</keyword>
<organism evidence="2 3">
    <name type="scientific">Hymenobacter roseosalivarius DSM 11622</name>
    <dbReference type="NCBI Taxonomy" id="645990"/>
    <lineage>
        <taxon>Bacteria</taxon>
        <taxon>Pseudomonadati</taxon>
        <taxon>Bacteroidota</taxon>
        <taxon>Cytophagia</taxon>
        <taxon>Cytophagales</taxon>
        <taxon>Hymenobacteraceae</taxon>
        <taxon>Hymenobacter</taxon>
    </lineage>
</organism>
<evidence type="ECO:0000313" key="3">
    <source>
        <dbReference type="Proteomes" id="UP000192266"/>
    </source>
</evidence>
<dbReference type="Pfam" id="PF01863">
    <property type="entry name" value="YgjP-like"/>
    <property type="match status" value="1"/>
</dbReference>
<feature type="domain" description="YgjP-like metallopeptidase" evidence="1">
    <location>
        <begin position="15"/>
        <end position="58"/>
    </location>
</feature>
<dbReference type="PANTHER" id="PTHR30399:SF1">
    <property type="entry name" value="UTP PYROPHOSPHATASE"/>
    <property type="match status" value="1"/>
</dbReference>